<keyword evidence="1" id="KW-0808">Transferase</keyword>
<dbReference type="VEuPathDB" id="FungiDB:RhiirA1_532546"/>
<accession>A0A2I1F231</accession>
<evidence type="ECO:0000313" key="1">
    <source>
        <dbReference type="EMBL" id="PKC70722.1"/>
    </source>
</evidence>
<dbReference type="InterPro" id="IPR001245">
    <property type="entry name" value="Ser-Thr/Tyr_kinase_cat_dom"/>
</dbReference>
<dbReference type="Pfam" id="PF07714">
    <property type="entry name" value="PK_Tyr_Ser-Thr"/>
    <property type="match status" value="1"/>
</dbReference>
<dbReference type="GO" id="GO:0004674">
    <property type="term" value="F:protein serine/threonine kinase activity"/>
    <property type="evidence" value="ECO:0007669"/>
    <property type="project" value="TreeGrafter"/>
</dbReference>
<comment type="caution">
    <text evidence="1">The sequence shown here is derived from an EMBL/GenBank/DDBJ whole genome shotgun (WGS) entry which is preliminary data.</text>
</comment>
<reference evidence="1 2" key="2">
    <citation type="submission" date="2017-10" db="EMBL/GenBank/DDBJ databases">
        <title>Genome analyses suggest a sexual origin of heterokaryosis in a supposedly ancient asexual fungus.</title>
        <authorList>
            <person name="Corradi N."/>
            <person name="Sedzielewska K."/>
            <person name="Noel J."/>
            <person name="Charron P."/>
            <person name="Farinelli L."/>
            <person name="Marton T."/>
            <person name="Kruger M."/>
            <person name="Pelin A."/>
            <person name="Brachmann A."/>
            <person name="Corradi N."/>
        </authorList>
    </citation>
    <scope>NUCLEOTIDE SEQUENCE [LARGE SCALE GENOMIC DNA]</scope>
    <source>
        <strain evidence="1 2">A1</strain>
    </source>
</reference>
<dbReference type="VEuPathDB" id="FungiDB:RhiirFUN_009667"/>
<dbReference type="EMBL" id="LLXH01000206">
    <property type="protein sequence ID" value="PKC70722.1"/>
    <property type="molecule type" value="Genomic_DNA"/>
</dbReference>
<evidence type="ECO:0000313" key="2">
    <source>
        <dbReference type="Proteomes" id="UP000232688"/>
    </source>
</evidence>
<protein>
    <submittedName>
        <fullName evidence="1">Kinase-like protein</fullName>
    </submittedName>
</protein>
<proteinExistence type="predicted"/>
<reference evidence="1 2" key="1">
    <citation type="submission" date="2017-10" db="EMBL/GenBank/DDBJ databases">
        <title>Extensive intraspecific genome diversity in a model arbuscular mycorrhizal fungus.</title>
        <authorList>
            <person name="Chen E.C.H."/>
            <person name="Morin E."/>
            <person name="Baudet D."/>
            <person name="Noel J."/>
            <person name="Ndikumana S."/>
            <person name="Charron P."/>
            <person name="St-Onge C."/>
            <person name="Giorgi J."/>
            <person name="Grigoriev I.V."/>
            <person name="Roux C."/>
            <person name="Martin F.M."/>
            <person name="Corradi N."/>
        </authorList>
    </citation>
    <scope>NUCLEOTIDE SEQUENCE [LARGE SCALE GENOMIC DNA]</scope>
    <source>
        <strain evidence="1 2">A1</strain>
    </source>
</reference>
<dbReference type="GO" id="GO:0005524">
    <property type="term" value="F:ATP binding"/>
    <property type="evidence" value="ECO:0007669"/>
    <property type="project" value="InterPro"/>
</dbReference>
<dbReference type="AlphaFoldDB" id="A0A2I1F231"/>
<dbReference type="Proteomes" id="UP000232688">
    <property type="component" value="Unassembled WGS sequence"/>
</dbReference>
<dbReference type="InterPro" id="IPR000719">
    <property type="entry name" value="Prot_kinase_dom"/>
</dbReference>
<keyword evidence="1" id="KW-0418">Kinase</keyword>
<sequence length="539" mass="62881">MPFNILLNFLILSNYKRTINSSLESPHQDESNSEIDLKIEGIFKSSDYDLDKDERKLKYKDYNIILCEKCNEKFNRDWHCRKCYINETEEGKHRMLYGICKECSQAMKIPCWCPPCNSNRLRQNFDKWTSGNDFVNNLIKDNQASASSNHILEWIPYEKFTDFKFIAKGGFAEVYSATWTNGRIEKWDHGSNIWKRSGPFKIALKILNNSKDLSEEFLNELKFLRKFPNYCYKYIIKCFGITQEPNTLNYALVFELKDCSLRDYLDNHYNSLTLKDKLDIIEHICLGLNCIHSYNIIHRDLHSGNILHSFKKISDASISDFGLCRPAGEIKSENSKENIYGIVPYIAPEVLRGNEYTQASDIYSLGIIINEIIFGNRPFNSRAYDERLAIEICEGLRPNIRDKTPEPLKEIIQKCWDENPKNRPNTDKLHDMLRDFIYTKNEGNKEHPYNFRKYTKQYEENKNSSYDLVNELNESTIIISPSESQEKNQNKSAKVNRTSSIIVIGTTKSVNISGCDECFDCAIENYLSVNSYKKSLYKD</sequence>
<dbReference type="SUPFAM" id="SSF56112">
    <property type="entry name" value="Protein kinase-like (PK-like)"/>
    <property type="match status" value="1"/>
</dbReference>
<dbReference type="Gene3D" id="1.10.510.10">
    <property type="entry name" value="Transferase(Phosphotransferase) domain 1"/>
    <property type="match status" value="1"/>
</dbReference>
<organism evidence="1 2">
    <name type="scientific">Rhizophagus irregularis</name>
    <dbReference type="NCBI Taxonomy" id="588596"/>
    <lineage>
        <taxon>Eukaryota</taxon>
        <taxon>Fungi</taxon>
        <taxon>Fungi incertae sedis</taxon>
        <taxon>Mucoromycota</taxon>
        <taxon>Glomeromycotina</taxon>
        <taxon>Glomeromycetes</taxon>
        <taxon>Glomerales</taxon>
        <taxon>Glomeraceae</taxon>
        <taxon>Rhizophagus</taxon>
    </lineage>
</organism>
<dbReference type="VEuPathDB" id="FungiDB:FUN_007069"/>
<dbReference type="PROSITE" id="PS50011">
    <property type="entry name" value="PROTEIN_KINASE_DOM"/>
    <property type="match status" value="1"/>
</dbReference>
<gene>
    <name evidence="1" type="ORF">RhiirA1_532546</name>
</gene>
<dbReference type="PANTHER" id="PTHR44329">
    <property type="entry name" value="SERINE/THREONINE-PROTEIN KINASE TNNI3K-RELATED"/>
    <property type="match status" value="1"/>
</dbReference>
<name>A0A2I1F231_9GLOM</name>
<dbReference type="InterPro" id="IPR051681">
    <property type="entry name" value="Ser/Thr_Kinases-Pseudokinases"/>
</dbReference>
<dbReference type="InterPro" id="IPR011009">
    <property type="entry name" value="Kinase-like_dom_sf"/>
</dbReference>
<dbReference type="OrthoDB" id="1668230at2759"/>